<gene>
    <name evidence="2" type="ORF">BKD09_16125</name>
</gene>
<evidence type="ECO:0000313" key="2">
    <source>
        <dbReference type="EMBL" id="APG09863.1"/>
    </source>
</evidence>
<dbReference type="Proteomes" id="UP000181962">
    <property type="component" value="Chromosome"/>
</dbReference>
<organism evidence="2 3">
    <name type="scientific">Bradyrhizobium japonicum</name>
    <dbReference type="NCBI Taxonomy" id="375"/>
    <lineage>
        <taxon>Bacteria</taxon>
        <taxon>Pseudomonadati</taxon>
        <taxon>Pseudomonadota</taxon>
        <taxon>Alphaproteobacteria</taxon>
        <taxon>Hyphomicrobiales</taxon>
        <taxon>Nitrobacteraceae</taxon>
        <taxon>Bradyrhizobium</taxon>
    </lineage>
</organism>
<protein>
    <submittedName>
        <fullName evidence="2">Uncharacterized protein</fullName>
    </submittedName>
</protein>
<sequence length="91" mass="10167">MAVNKPTGDNARKGAVKKRSQTKTTIGGATGYTKRDRTSGEFMAVKKPKKAKKAAKKFKGVRVERAKKSAKRGARRRWPRFDRLMDTEAAD</sequence>
<evidence type="ECO:0000256" key="1">
    <source>
        <dbReference type="SAM" id="MobiDB-lite"/>
    </source>
</evidence>
<dbReference type="OrthoDB" id="7067623at2"/>
<evidence type="ECO:0000313" key="3">
    <source>
        <dbReference type="Proteomes" id="UP000181962"/>
    </source>
</evidence>
<feature type="compositionally biased region" description="Basic residues" evidence="1">
    <location>
        <begin position="46"/>
        <end position="60"/>
    </location>
</feature>
<name>A0A1L3F9A1_BRAJP</name>
<dbReference type="EMBL" id="CP017637">
    <property type="protein sequence ID" value="APG09863.1"/>
    <property type="molecule type" value="Genomic_DNA"/>
</dbReference>
<dbReference type="AlphaFoldDB" id="A0A1L3F9A1"/>
<dbReference type="RefSeq" id="WP_071911049.1">
    <property type="nucleotide sequence ID" value="NZ_CP017637.1"/>
</dbReference>
<proteinExistence type="predicted"/>
<accession>A0A1L3F9A1</accession>
<feature type="compositionally biased region" description="Basic residues" evidence="1">
    <location>
        <begin position="68"/>
        <end position="77"/>
    </location>
</feature>
<feature type="region of interest" description="Disordered" evidence="1">
    <location>
        <begin position="1"/>
        <end position="77"/>
    </location>
</feature>
<reference evidence="2 3" key="1">
    <citation type="submission" date="2016-11" db="EMBL/GenBank/DDBJ databases">
        <title>Complete Genome Sequence of Bradyrhizobium sp. strain J5, an isolated from soybean nodule in Hokkaido.</title>
        <authorList>
            <person name="Kanehara K."/>
        </authorList>
    </citation>
    <scope>NUCLEOTIDE SEQUENCE [LARGE SCALE GENOMIC DNA]</scope>
    <source>
        <strain evidence="2 3">J5</strain>
    </source>
</reference>